<keyword evidence="3" id="KW-1185">Reference proteome</keyword>
<comment type="caution">
    <text evidence="2">The sequence shown here is derived from an EMBL/GenBank/DDBJ whole genome shotgun (WGS) entry which is preliminary data.</text>
</comment>
<organism evidence="2 3">
    <name type="scientific">Rhodococcus wratislaviensis</name>
    <name type="common">Tsukamurella wratislaviensis</name>
    <dbReference type="NCBI Taxonomy" id="44752"/>
    <lineage>
        <taxon>Bacteria</taxon>
        <taxon>Bacillati</taxon>
        <taxon>Actinomycetota</taxon>
        <taxon>Actinomycetes</taxon>
        <taxon>Mycobacteriales</taxon>
        <taxon>Nocardiaceae</taxon>
        <taxon>Rhodococcus</taxon>
    </lineage>
</organism>
<dbReference type="AlphaFoldDB" id="A0A402CMK1"/>
<dbReference type="InterPro" id="IPR050707">
    <property type="entry name" value="HTH_MetabolicPath_Reg"/>
</dbReference>
<proteinExistence type="predicted"/>
<evidence type="ECO:0000313" key="2">
    <source>
        <dbReference type="EMBL" id="GCE44814.1"/>
    </source>
</evidence>
<dbReference type="InterPro" id="IPR014757">
    <property type="entry name" value="Tscrpt_reg_IclR_C"/>
</dbReference>
<dbReference type="PROSITE" id="PS51078">
    <property type="entry name" value="ICLR_ED"/>
    <property type="match status" value="1"/>
</dbReference>
<dbReference type="GO" id="GO:0003677">
    <property type="term" value="F:DNA binding"/>
    <property type="evidence" value="ECO:0007669"/>
    <property type="project" value="TreeGrafter"/>
</dbReference>
<dbReference type="Gene3D" id="3.30.450.40">
    <property type="match status" value="2"/>
</dbReference>
<dbReference type="Pfam" id="PF01614">
    <property type="entry name" value="IclR_C"/>
    <property type="match status" value="1"/>
</dbReference>
<dbReference type="GO" id="GO:0003700">
    <property type="term" value="F:DNA-binding transcription factor activity"/>
    <property type="evidence" value="ECO:0007669"/>
    <property type="project" value="TreeGrafter"/>
</dbReference>
<dbReference type="SUPFAM" id="SSF55781">
    <property type="entry name" value="GAF domain-like"/>
    <property type="match status" value="1"/>
</dbReference>
<accession>A0A402CMK1</accession>
<evidence type="ECO:0000259" key="1">
    <source>
        <dbReference type="PROSITE" id="PS51078"/>
    </source>
</evidence>
<sequence>MVALGNSFDRHVRSISLPILRGLADELGATVSLLVAEGDEAVAIAVIVPTAVSYHLSFLEGSRTPLDRGAAGVVLSATLPPRPDERQEITEARTAGWATSFGEIEPDTYGLAVPILRPQPGPPTCINLITHRADVIERSRDAVIKAAERVSAAIR</sequence>
<feature type="domain" description="IclR-ED" evidence="1">
    <location>
        <begin position="1"/>
        <end position="155"/>
    </location>
</feature>
<dbReference type="InterPro" id="IPR029016">
    <property type="entry name" value="GAF-like_dom_sf"/>
</dbReference>
<dbReference type="PANTHER" id="PTHR30136:SF24">
    <property type="entry name" value="HTH-TYPE TRANSCRIPTIONAL REPRESSOR ALLR"/>
    <property type="match status" value="1"/>
</dbReference>
<evidence type="ECO:0000313" key="3">
    <source>
        <dbReference type="Proteomes" id="UP000287519"/>
    </source>
</evidence>
<protein>
    <submittedName>
        <fullName evidence="2">Transcriptional regulator, IclR family</fullName>
    </submittedName>
</protein>
<reference evidence="2 3" key="1">
    <citation type="submission" date="2018-11" db="EMBL/GenBank/DDBJ databases">
        <title>Microbial catabolism of amino acid.</title>
        <authorList>
            <person name="Hibi M."/>
            <person name="Ogawa J."/>
        </authorList>
    </citation>
    <scope>NUCLEOTIDE SEQUENCE [LARGE SCALE GENOMIC DNA]</scope>
    <source>
        <strain evidence="2 3">C31-06</strain>
    </source>
</reference>
<dbReference type="Proteomes" id="UP000287519">
    <property type="component" value="Unassembled WGS sequence"/>
</dbReference>
<name>A0A402CMK1_RHOWR</name>
<dbReference type="GO" id="GO:0045892">
    <property type="term" value="P:negative regulation of DNA-templated transcription"/>
    <property type="evidence" value="ECO:0007669"/>
    <property type="project" value="TreeGrafter"/>
</dbReference>
<dbReference type="PANTHER" id="PTHR30136">
    <property type="entry name" value="HELIX-TURN-HELIX TRANSCRIPTIONAL REGULATOR, ICLR FAMILY"/>
    <property type="match status" value="1"/>
</dbReference>
<gene>
    <name evidence="2" type="ORF">Rhow_000440</name>
</gene>
<dbReference type="EMBL" id="BHYM01000110">
    <property type="protein sequence ID" value="GCE44814.1"/>
    <property type="molecule type" value="Genomic_DNA"/>
</dbReference>